<comment type="caution">
    <text evidence="3">The sequence shown here is derived from an EMBL/GenBank/DDBJ whole genome shotgun (WGS) entry which is preliminary data.</text>
</comment>
<evidence type="ECO:0000313" key="4">
    <source>
        <dbReference type="Proteomes" id="UP000287171"/>
    </source>
</evidence>
<feature type="compositionally biased region" description="Low complexity" evidence="1">
    <location>
        <begin position="414"/>
        <end position="432"/>
    </location>
</feature>
<dbReference type="AlphaFoldDB" id="A0A402B559"/>
<protein>
    <recommendedName>
        <fullName evidence="5">Peptidase S1 domain-containing protein</fullName>
    </recommendedName>
</protein>
<keyword evidence="2" id="KW-1133">Transmembrane helix</keyword>
<dbReference type="InterPro" id="IPR043504">
    <property type="entry name" value="Peptidase_S1_PA_chymotrypsin"/>
</dbReference>
<keyword evidence="4" id="KW-1185">Reference proteome</keyword>
<dbReference type="EMBL" id="BIFT01000001">
    <property type="protein sequence ID" value="GCE26472.1"/>
    <property type="molecule type" value="Genomic_DNA"/>
</dbReference>
<dbReference type="SUPFAM" id="SSF50494">
    <property type="entry name" value="Trypsin-like serine proteases"/>
    <property type="match status" value="1"/>
</dbReference>
<proteinExistence type="predicted"/>
<evidence type="ECO:0000313" key="3">
    <source>
        <dbReference type="EMBL" id="GCE26472.1"/>
    </source>
</evidence>
<evidence type="ECO:0000256" key="1">
    <source>
        <dbReference type="SAM" id="MobiDB-lite"/>
    </source>
</evidence>
<keyword evidence="2" id="KW-0812">Transmembrane</keyword>
<evidence type="ECO:0008006" key="5">
    <source>
        <dbReference type="Google" id="ProtNLM"/>
    </source>
</evidence>
<organism evidence="3 4">
    <name type="scientific">Dictyobacter alpinus</name>
    <dbReference type="NCBI Taxonomy" id="2014873"/>
    <lineage>
        <taxon>Bacteria</taxon>
        <taxon>Bacillati</taxon>
        <taxon>Chloroflexota</taxon>
        <taxon>Ktedonobacteria</taxon>
        <taxon>Ktedonobacterales</taxon>
        <taxon>Dictyobacteraceae</taxon>
        <taxon>Dictyobacter</taxon>
    </lineage>
</organism>
<gene>
    <name evidence="3" type="ORF">KDA_19560</name>
</gene>
<dbReference type="Proteomes" id="UP000287171">
    <property type="component" value="Unassembled WGS sequence"/>
</dbReference>
<name>A0A402B559_9CHLR</name>
<dbReference type="Gene3D" id="2.40.10.10">
    <property type="entry name" value="Trypsin-like serine proteases"/>
    <property type="match status" value="2"/>
</dbReference>
<accession>A0A402B559</accession>
<evidence type="ECO:0000256" key="2">
    <source>
        <dbReference type="SAM" id="Phobius"/>
    </source>
</evidence>
<keyword evidence="2" id="KW-0472">Membrane</keyword>
<sequence>MKDPTVKAVDLAQPAVVRIITVVPGKLSVHFPPSTDVTFPQQDADTYEITLSGTGAFITSNGDILTADHVVNPPKDQQLNGALYGKAAQDIADYMHQHDQKNATITPDQVTQQLTSGQLKSTATFQKASSSVFLSTSYTGLTNASDFKNLPAGVGANVDQIKKESPVDQQDTAIIHVPMKDTLSVPIGDSTNVHPQDKLTIVGFPGNADVGKSPDSLLTSSLNQIYVSSLKTSDSGAPLIQVGGNVEHGDSGGPALDDQGNIVGVVSFGVGDNAAGPNGTSFLQASSSAQAMVKSLNLDTKAGKQQTLWNQAFNAYAGTDSGHWSQAQQNFANLQKSYPLFKASQQFQDYASKQTGNSVTTPAPQQNKPSSQPAPRSATSWQAIALTIASIVVLLLLVGAVFGSALRARRKTKQQQPAAQQPMAAAASAPDKAQPDLTKGVTSTPQPANLPIPKPSQVGQNTLSLKVWPCGHMNRQSARFCSICGEPAPSSPDGA</sequence>
<reference evidence="4" key="1">
    <citation type="submission" date="2018-12" db="EMBL/GenBank/DDBJ databases">
        <title>Tengunoibacter tsumagoiensis gen. nov., sp. nov., Dictyobacter kobayashii sp. nov., D. alpinus sp. nov., and D. joshuensis sp. nov. and description of Dictyobacteraceae fam. nov. within the order Ktedonobacterales isolated from Tengu-no-mugimeshi.</title>
        <authorList>
            <person name="Wang C.M."/>
            <person name="Zheng Y."/>
            <person name="Sakai Y."/>
            <person name="Toyoda A."/>
            <person name="Minakuchi Y."/>
            <person name="Abe K."/>
            <person name="Yokota A."/>
            <person name="Yabe S."/>
        </authorList>
    </citation>
    <scope>NUCLEOTIDE SEQUENCE [LARGE SCALE GENOMIC DNA]</scope>
    <source>
        <strain evidence="4">Uno16</strain>
    </source>
</reference>
<feature type="region of interest" description="Disordered" evidence="1">
    <location>
        <begin position="351"/>
        <end position="376"/>
    </location>
</feature>
<feature type="region of interest" description="Disordered" evidence="1">
    <location>
        <begin position="413"/>
        <end position="458"/>
    </location>
</feature>
<dbReference type="Pfam" id="PF13365">
    <property type="entry name" value="Trypsin_2"/>
    <property type="match status" value="1"/>
</dbReference>
<feature type="transmembrane region" description="Helical" evidence="2">
    <location>
        <begin position="381"/>
        <end position="406"/>
    </location>
</feature>
<dbReference type="InterPro" id="IPR009003">
    <property type="entry name" value="Peptidase_S1_PA"/>
</dbReference>